<dbReference type="GO" id="GO:0006260">
    <property type="term" value="P:DNA replication"/>
    <property type="evidence" value="ECO:0007669"/>
    <property type="project" value="UniProtKB-KW"/>
</dbReference>
<keyword evidence="4" id="KW-0808">Transferase</keyword>
<dbReference type="NCBIfam" id="TIGR00594">
    <property type="entry name" value="polc"/>
    <property type="match status" value="1"/>
</dbReference>
<dbReference type="Gene3D" id="1.10.10.1600">
    <property type="entry name" value="Bacterial DNA polymerase III alpha subunit, thumb domain"/>
    <property type="match status" value="1"/>
</dbReference>
<dbReference type="InterPro" id="IPR041931">
    <property type="entry name" value="DNA_pol3_alpha_thumb_dom"/>
</dbReference>
<name>A0A1G2QU11_9BACT</name>
<dbReference type="GO" id="GO:0003676">
    <property type="term" value="F:nucleic acid binding"/>
    <property type="evidence" value="ECO:0007669"/>
    <property type="project" value="InterPro"/>
</dbReference>
<evidence type="ECO:0000256" key="8">
    <source>
        <dbReference type="ARBA" id="ARBA00049244"/>
    </source>
</evidence>
<dbReference type="Pfam" id="PF14579">
    <property type="entry name" value="HHH_6"/>
    <property type="match status" value="1"/>
</dbReference>
<dbReference type="PANTHER" id="PTHR32294">
    <property type="entry name" value="DNA POLYMERASE III SUBUNIT ALPHA"/>
    <property type="match status" value="1"/>
</dbReference>
<evidence type="ECO:0000256" key="2">
    <source>
        <dbReference type="ARBA" id="ARBA00012417"/>
    </source>
</evidence>
<dbReference type="EMBL" id="MHTS01000024">
    <property type="protein sequence ID" value="OHA63918.1"/>
    <property type="molecule type" value="Genomic_DNA"/>
</dbReference>
<comment type="catalytic activity">
    <reaction evidence="8">
        <text>DNA(n) + a 2'-deoxyribonucleoside 5'-triphosphate = DNA(n+1) + diphosphate</text>
        <dbReference type="Rhea" id="RHEA:22508"/>
        <dbReference type="Rhea" id="RHEA-COMP:17339"/>
        <dbReference type="Rhea" id="RHEA-COMP:17340"/>
        <dbReference type="ChEBI" id="CHEBI:33019"/>
        <dbReference type="ChEBI" id="CHEBI:61560"/>
        <dbReference type="ChEBI" id="CHEBI:173112"/>
        <dbReference type="EC" id="2.7.7.7"/>
    </reaction>
</comment>
<accession>A0A1G2QU11</accession>
<keyword evidence="5" id="KW-0548">Nucleotidyltransferase</keyword>
<dbReference type="Pfam" id="PF02811">
    <property type="entry name" value="PHP"/>
    <property type="match status" value="1"/>
</dbReference>
<dbReference type="Gene3D" id="3.20.20.140">
    <property type="entry name" value="Metal-dependent hydrolases"/>
    <property type="match status" value="1"/>
</dbReference>
<keyword evidence="7" id="KW-0239">DNA-directed DNA polymerase</keyword>
<evidence type="ECO:0000256" key="6">
    <source>
        <dbReference type="ARBA" id="ARBA00022705"/>
    </source>
</evidence>
<dbReference type="InterPro" id="IPR004365">
    <property type="entry name" value="NA-bd_OB_tRNA"/>
</dbReference>
<evidence type="ECO:0000256" key="4">
    <source>
        <dbReference type="ARBA" id="ARBA00022679"/>
    </source>
</evidence>
<dbReference type="NCBIfam" id="NF005298">
    <property type="entry name" value="PRK06826.1"/>
    <property type="match status" value="1"/>
</dbReference>
<dbReference type="EC" id="2.7.7.7" evidence="2"/>
<feature type="domain" description="Polymerase/histidinol phosphatase N-terminal" evidence="9">
    <location>
        <begin position="6"/>
        <end position="73"/>
    </location>
</feature>
<dbReference type="InterPro" id="IPR004805">
    <property type="entry name" value="DnaE2/DnaE/PolC"/>
</dbReference>
<proteinExistence type="predicted"/>
<dbReference type="Proteomes" id="UP000178170">
    <property type="component" value="Unassembled WGS sequence"/>
</dbReference>
<evidence type="ECO:0000256" key="3">
    <source>
        <dbReference type="ARBA" id="ARBA00019114"/>
    </source>
</evidence>
<dbReference type="Pfam" id="PF01336">
    <property type="entry name" value="tRNA_anti-codon"/>
    <property type="match status" value="1"/>
</dbReference>
<gene>
    <name evidence="10" type="ORF">A2843_01225</name>
</gene>
<dbReference type="GO" id="GO:0003887">
    <property type="term" value="F:DNA-directed DNA polymerase activity"/>
    <property type="evidence" value="ECO:0007669"/>
    <property type="project" value="UniProtKB-KW"/>
</dbReference>
<dbReference type="Gene3D" id="1.10.150.870">
    <property type="match status" value="1"/>
</dbReference>
<dbReference type="PANTHER" id="PTHR32294:SF0">
    <property type="entry name" value="DNA POLYMERASE III SUBUNIT ALPHA"/>
    <property type="match status" value="1"/>
</dbReference>
<evidence type="ECO:0000256" key="7">
    <source>
        <dbReference type="ARBA" id="ARBA00022932"/>
    </source>
</evidence>
<evidence type="ECO:0000313" key="11">
    <source>
        <dbReference type="Proteomes" id="UP000178170"/>
    </source>
</evidence>
<dbReference type="SUPFAM" id="SSF89550">
    <property type="entry name" value="PHP domain-like"/>
    <property type="match status" value="1"/>
</dbReference>
<comment type="caution">
    <text evidence="10">The sequence shown here is derived from an EMBL/GenBank/DDBJ whole genome shotgun (WGS) entry which is preliminary data.</text>
</comment>
<dbReference type="CDD" id="cd04485">
    <property type="entry name" value="DnaE_OBF"/>
    <property type="match status" value="1"/>
</dbReference>
<dbReference type="GO" id="GO:0008408">
    <property type="term" value="F:3'-5' exonuclease activity"/>
    <property type="evidence" value="ECO:0007669"/>
    <property type="project" value="InterPro"/>
</dbReference>
<dbReference type="InterPro" id="IPR011708">
    <property type="entry name" value="DNA_pol3_alpha_NTPase_dom"/>
</dbReference>
<dbReference type="InterPro" id="IPR040982">
    <property type="entry name" value="DNA_pol3_finger"/>
</dbReference>
<dbReference type="NCBIfam" id="NF004226">
    <property type="entry name" value="PRK05673.1"/>
    <property type="match status" value="1"/>
</dbReference>
<dbReference type="InterPro" id="IPR016195">
    <property type="entry name" value="Pol/histidinol_Pase-like"/>
</dbReference>
<dbReference type="GO" id="GO:0005737">
    <property type="term" value="C:cytoplasm"/>
    <property type="evidence" value="ECO:0007669"/>
    <property type="project" value="UniProtKB-SubCell"/>
</dbReference>
<dbReference type="InterPro" id="IPR029460">
    <property type="entry name" value="DNAPol_HHH"/>
</dbReference>
<comment type="subcellular location">
    <subcellularLocation>
        <location evidence="1">Cytoplasm</location>
    </subcellularLocation>
</comment>
<dbReference type="InterPro" id="IPR003141">
    <property type="entry name" value="Pol/His_phosphatase_N"/>
</dbReference>
<reference evidence="10 11" key="1">
    <citation type="journal article" date="2016" name="Nat. Commun.">
        <title>Thousands of microbial genomes shed light on interconnected biogeochemical processes in an aquifer system.</title>
        <authorList>
            <person name="Anantharaman K."/>
            <person name="Brown C.T."/>
            <person name="Hug L.A."/>
            <person name="Sharon I."/>
            <person name="Castelle C.J."/>
            <person name="Probst A.J."/>
            <person name="Thomas B.C."/>
            <person name="Singh A."/>
            <person name="Wilkins M.J."/>
            <person name="Karaoz U."/>
            <person name="Brodie E.L."/>
            <person name="Williams K.H."/>
            <person name="Hubbard S.S."/>
            <person name="Banfield J.F."/>
        </authorList>
    </citation>
    <scope>NUCLEOTIDE SEQUENCE [LARGE SCALE GENOMIC DNA]</scope>
</reference>
<protein>
    <recommendedName>
        <fullName evidence="3">DNA polymerase III subunit alpha</fullName>
        <ecNumber evidence="2">2.7.7.7</ecNumber>
    </recommendedName>
</protein>
<evidence type="ECO:0000259" key="9">
    <source>
        <dbReference type="SMART" id="SM00481"/>
    </source>
</evidence>
<organism evidence="10 11">
    <name type="scientific">Candidatus Wildermuthbacteria bacterium RIFCSPHIGHO2_01_FULL_48_27b</name>
    <dbReference type="NCBI Taxonomy" id="1802447"/>
    <lineage>
        <taxon>Bacteria</taxon>
        <taxon>Candidatus Wildermuthiibacteriota</taxon>
    </lineage>
</organism>
<dbReference type="AlphaFoldDB" id="A0A1G2QU11"/>
<dbReference type="CDD" id="cd12113">
    <property type="entry name" value="PHP_PolIIIA_DnaE3"/>
    <property type="match status" value="1"/>
</dbReference>
<keyword evidence="6" id="KW-0235">DNA replication</keyword>
<dbReference type="InterPro" id="IPR004013">
    <property type="entry name" value="PHP_dom"/>
</dbReference>
<dbReference type="SMART" id="SM00481">
    <property type="entry name" value="POLIIIAc"/>
    <property type="match status" value="1"/>
</dbReference>
<evidence type="ECO:0000256" key="1">
    <source>
        <dbReference type="ARBA" id="ARBA00004496"/>
    </source>
</evidence>
<sequence>MSSQFTHLHVHSHYSLLDGLPKIDQLLDRVRELNMDTVALTDHGNLYGAVEFYKKAKAKGIKPILGCEIYLAFENMADKRPGVDDTIYHLILLVKNEKGYKNLVKLLTRAHLDGFYYKPRVDEKLLAQHADGLIALSACLAGKVSRAILAGKLAEAEKIALRYQDIFGKGNYYLELQNHPNIKEQETVNKELIAISKRTGIPLVATADSHYLRKDDAEAQDILMLINTGAKNGDSERLSLKGDDFSLKSAEEMAELFKDIPEALENTQKIVDACSLEIELGKNLLPEFPLPQGKTANEYLKGLCYQGLREKPQYKDSKEAVDRLEYELDVIRQTGFAAYFLIVQDFVNWAKQNRIVVGPGRGSAAGSIVAYLLKITNVDPIRYKLLFERFLNPERVSLPDIDLDFADTRRDEVIEYVAQKYGRDRVAQIITFGTMASRAVIRDVGRALEYEYGYCDRAAKMIPFGSSLTEALEQVDEFKTLYEEDEKAKRLIDLGKKLEGVARHASTHACGVVIAAEPLDTRVPLQHPTQNDEAIVTQYEMHSVEDIGLLKMDFLGLKNLSIIEETLKRIYAIRGKNIDIDTIPLNDPKVYKLLQAGDTTGVFQLESGGMRRYLKELKPTEFEDIIAMVALYRPGPMELIPDYIARKHGEKEIRYLHPKLEPILRNTYGIAVYQEQILQVARELAGFSYGEADILRKAIGKKIKTLLEEQKVKFVERAVAAGTSKKIAESVFDFIEPFASYGFNRSHAACYATIAYQTAWLKANYPLEYMSALLTSERNDVERIAFLIEETRKMGIEVLPPDVNESFAFFSAVPAKNQIRFGLLAIKNVGEGIVASIIQERKGNGPYLAIQNFVTRVATKDLNKKSMESMVKAGVFDQFGERNQLLKNMERLLTVARENQKTKANGQKGLFDSQPAEQNHSSLVLEATEPAKESELLLWEKELLGLYVTSHPLKAIKNILESRALAIHSLQEAVQEIQNTRYKFQFSRQRERLRIGGIISSVKRIITKTGKPMLFVNLEDLTDRIEVVVFPSVIERYPTALQENKMVFITGRLDSRDGEKKFLAEEVEEIVAS</sequence>
<evidence type="ECO:0000313" key="10">
    <source>
        <dbReference type="EMBL" id="OHA63918.1"/>
    </source>
</evidence>
<dbReference type="Pfam" id="PF17657">
    <property type="entry name" value="DNA_pol3_finger"/>
    <property type="match status" value="1"/>
</dbReference>
<evidence type="ECO:0000256" key="5">
    <source>
        <dbReference type="ARBA" id="ARBA00022695"/>
    </source>
</evidence>
<dbReference type="Pfam" id="PF07733">
    <property type="entry name" value="DNA_pol3_alpha"/>
    <property type="match status" value="1"/>
</dbReference>